<organism evidence="1 2">
    <name type="scientific">Paramuricea clavata</name>
    <name type="common">Red gorgonian</name>
    <name type="synonym">Violescent sea-whip</name>
    <dbReference type="NCBI Taxonomy" id="317549"/>
    <lineage>
        <taxon>Eukaryota</taxon>
        <taxon>Metazoa</taxon>
        <taxon>Cnidaria</taxon>
        <taxon>Anthozoa</taxon>
        <taxon>Octocorallia</taxon>
        <taxon>Malacalcyonacea</taxon>
        <taxon>Plexauridae</taxon>
        <taxon>Paramuricea</taxon>
    </lineage>
</organism>
<dbReference type="Gene3D" id="3.30.70.1820">
    <property type="entry name" value="L1 transposable element, RRM domain"/>
    <property type="match status" value="1"/>
</dbReference>
<sequence>MATEAEEDVKAELFNLLSTDKDLISKVTQALSMAEKLEISCKQEVFNGLSHEQLDLKQKQQELTGKVQQLETEMESNKLKFMDEVDNINQYGHRNCLLVHGVTEAPQENTDDTVIDIFKSKLNVDITKQDLDRSHRLRSRRQNFNRPRPIIIKFCSYNRRAEIFRIKRHLKNTGITISESLIAHRQHLMYS</sequence>
<name>A0A7D9I9N4_PARCT</name>
<keyword evidence="2" id="KW-1185">Reference proteome</keyword>
<evidence type="ECO:0000313" key="1">
    <source>
        <dbReference type="EMBL" id="CAB4002485.1"/>
    </source>
</evidence>
<evidence type="ECO:0000313" key="2">
    <source>
        <dbReference type="Proteomes" id="UP001152795"/>
    </source>
</evidence>
<dbReference type="EMBL" id="CACRXK020004371">
    <property type="protein sequence ID" value="CAB4002485.1"/>
    <property type="molecule type" value="Genomic_DNA"/>
</dbReference>
<protein>
    <submittedName>
        <fullName evidence="1">Uncharacterized protein</fullName>
    </submittedName>
</protein>
<dbReference type="AlphaFoldDB" id="A0A7D9I9N4"/>
<reference evidence="1" key="1">
    <citation type="submission" date="2020-04" db="EMBL/GenBank/DDBJ databases">
        <authorList>
            <person name="Alioto T."/>
            <person name="Alioto T."/>
            <person name="Gomez Garrido J."/>
        </authorList>
    </citation>
    <scope>NUCLEOTIDE SEQUENCE</scope>
    <source>
        <strain evidence="1">A484AB</strain>
    </source>
</reference>
<comment type="caution">
    <text evidence="1">The sequence shown here is derived from an EMBL/GenBank/DDBJ whole genome shotgun (WGS) entry which is preliminary data.</text>
</comment>
<dbReference type="Proteomes" id="UP001152795">
    <property type="component" value="Unassembled WGS sequence"/>
</dbReference>
<dbReference type="OrthoDB" id="8121249at2759"/>
<proteinExistence type="predicted"/>
<accession>A0A7D9I9N4</accession>
<gene>
    <name evidence="1" type="ORF">PACLA_8A037215</name>
</gene>